<dbReference type="AlphaFoldDB" id="A0A368P0A8"/>
<proteinExistence type="predicted"/>
<dbReference type="RefSeq" id="WP_081088978.1">
    <property type="nucleotide sequence ID" value="NZ_WPHX01000005.1"/>
</dbReference>
<accession>A0A368P0A8</accession>
<name>A0A368P0A8_AGRVI</name>
<evidence type="ECO:0000313" key="1">
    <source>
        <dbReference type="EMBL" id="KAA3530145.1"/>
    </source>
</evidence>
<sequence>MRNLLSRFLPWGALQAWSKKKRLEWSVIYYGANPRVIRRCRIWGGLLFWLGKWDKLMRNKRLDFAVLLMGSCLLASQGGQAFAAEFYQTVTPGASTDIRAAELPPEAGFYAVGGVWGNWRNSLRDNSGNSMFPDTSERLFQGQLGGLYVYDGEFLGGRMASSLVFVYGEHDLTITKTTPANLSSKNTGWFDAYSDIFFWSKSWYEGPPPGAPGQPKPAADFIPPMPVGFTLGLGVGVTIPMGLFDNEKVGNPGFNNWVLSPNVAMTYRTRPILLEGTEFSTRIFYNHNFDRDDSTGGFTYRDGDYLSADFAVTERYNRYQFGLAGNVKWQVQDDDGSPANLALDGRRHKSIRLGPIVAVDFPSQRATVTLKYLTDVYNRNSFKGDYLQLSFIKKLW</sequence>
<dbReference type="Pfam" id="PF13557">
    <property type="entry name" value="Phenol_MetA_deg"/>
    <property type="match status" value="1"/>
</dbReference>
<dbReference type="EMBL" id="QUSG01000002">
    <property type="protein sequence ID" value="KAA3530145.1"/>
    <property type="molecule type" value="Genomic_DNA"/>
</dbReference>
<evidence type="ECO:0000313" key="2">
    <source>
        <dbReference type="Proteomes" id="UP000436911"/>
    </source>
</evidence>
<gene>
    <name evidence="1" type="ORF">DXT89_05230</name>
</gene>
<comment type="caution">
    <text evidence="1">The sequence shown here is derived from an EMBL/GenBank/DDBJ whole genome shotgun (WGS) entry which is preliminary data.</text>
</comment>
<dbReference type="InterPro" id="IPR025737">
    <property type="entry name" value="FApF"/>
</dbReference>
<evidence type="ECO:0008006" key="3">
    <source>
        <dbReference type="Google" id="ProtNLM"/>
    </source>
</evidence>
<dbReference type="Proteomes" id="UP000436911">
    <property type="component" value="Unassembled WGS sequence"/>
</dbReference>
<organism evidence="1 2">
    <name type="scientific">Agrobacterium vitis</name>
    <name type="common">Rhizobium vitis</name>
    <dbReference type="NCBI Taxonomy" id="373"/>
    <lineage>
        <taxon>Bacteria</taxon>
        <taxon>Pseudomonadati</taxon>
        <taxon>Pseudomonadota</taxon>
        <taxon>Alphaproteobacteria</taxon>
        <taxon>Hyphomicrobiales</taxon>
        <taxon>Rhizobiaceae</taxon>
        <taxon>Rhizobium/Agrobacterium group</taxon>
        <taxon>Agrobacterium</taxon>
    </lineage>
</organism>
<reference evidence="1 2" key="1">
    <citation type="submission" date="2018-08" db="EMBL/GenBank/DDBJ databases">
        <title>Genome sequencing of Agrobacterium vitis strain ICMP 10754.</title>
        <authorList>
            <person name="Visnovsky S.B."/>
            <person name="Pitman A.R."/>
        </authorList>
    </citation>
    <scope>NUCLEOTIDE SEQUENCE [LARGE SCALE GENOMIC DNA]</scope>
    <source>
        <strain evidence="1 2">ICMP 10754</strain>
    </source>
</reference>
<protein>
    <recommendedName>
        <fullName evidence="3">Phenol degradation protein meta</fullName>
    </recommendedName>
</protein>